<name>A0AC34QGP2_9BILA</name>
<organism evidence="1 2">
    <name type="scientific">Panagrolaimus sp. JU765</name>
    <dbReference type="NCBI Taxonomy" id="591449"/>
    <lineage>
        <taxon>Eukaryota</taxon>
        <taxon>Metazoa</taxon>
        <taxon>Ecdysozoa</taxon>
        <taxon>Nematoda</taxon>
        <taxon>Chromadorea</taxon>
        <taxon>Rhabditida</taxon>
        <taxon>Tylenchina</taxon>
        <taxon>Panagrolaimomorpha</taxon>
        <taxon>Panagrolaimoidea</taxon>
        <taxon>Panagrolaimidae</taxon>
        <taxon>Panagrolaimus</taxon>
    </lineage>
</organism>
<dbReference type="WBParaSite" id="JU765_v2.g16136.t1">
    <property type="protein sequence ID" value="JU765_v2.g16136.t1"/>
    <property type="gene ID" value="JU765_v2.g16136"/>
</dbReference>
<protein>
    <submittedName>
        <fullName evidence="2">Cytochrome P450</fullName>
    </submittedName>
</protein>
<accession>A0AC34QGP2</accession>
<proteinExistence type="predicted"/>
<evidence type="ECO:0000313" key="1">
    <source>
        <dbReference type="Proteomes" id="UP000887576"/>
    </source>
</evidence>
<sequence length="275" mass="31842">MFSIVTKIRPIPLTSMIQELNRAVKERKKLRASGTYTPDRVDFIDLFLDHEAETVEDGDFDKNGIKVVKKMTVDEVFANCFVFLLAGFDTTANTLGVTCFLLAKHPEIQEKLFKEIDDIIDFEEITYEKINELKFMDAVMKEALRMYPIAAFAASRECMETTTLGDYEIKKGERVNIDVLSLHYNEEIWGKNANEFYPERFFDFTSEQQMAYYPFGGGPRICIGMRLAYLEEKMALIYILKKYKIINCKETGEKLKMIGRAVQNPESVHVKLQLR</sequence>
<reference evidence="2" key="1">
    <citation type="submission" date="2022-11" db="UniProtKB">
        <authorList>
            <consortium name="WormBaseParasite"/>
        </authorList>
    </citation>
    <scope>IDENTIFICATION</scope>
</reference>
<evidence type="ECO:0000313" key="2">
    <source>
        <dbReference type="WBParaSite" id="JU765_v2.g16136.t1"/>
    </source>
</evidence>
<dbReference type="Proteomes" id="UP000887576">
    <property type="component" value="Unplaced"/>
</dbReference>